<evidence type="ECO:0000313" key="3">
    <source>
        <dbReference type="Proteomes" id="UP000663866"/>
    </source>
</evidence>
<gene>
    <name evidence="1" type="ORF">BYL167_LOCUS10017</name>
    <name evidence="2" type="ORF">OVN521_LOCUS23631</name>
</gene>
<keyword evidence="3" id="KW-1185">Reference proteome</keyword>
<evidence type="ECO:0000313" key="2">
    <source>
        <dbReference type="EMBL" id="CAF4151697.1"/>
    </source>
</evidence>
<proteinExistence type="predicted"/>
<dbReference type="EMBL" id="CAJOBG010005409">
    <property type="protein sequence ID" value="CAF4151697.1"/>
    <property type="molecule type" value="Genomic_DNA"/>
</dbReference>
<sequence>MPRAGLRNSLVEPPRPTE</sequence>
<evidence type="ECO:0000313" key="1">
    <source>
        <dbReference type="EMBL" id="CAF3931238.1"/>
    </source>
</evidence>
<organism evidence="2 3">
    <name type="scientific">Rotaria magnacalcarata</name>
    <dbReference type="NCBI Taxonomy" id="392030"/>
    <lineage>
        <taxon>Eukaryota</taxon>
        <taxon>Metazoa</taxon>
        <taxon>Spiralia</taxon>
        <taxon>Gnathifera</taxon>
        <taxon>Rotifera</taxon>
        <taxon>Eurotatoria</taxon>
        <taxon>Bdelloidea</taxon>
        <taxon>Philodinida</taxon>
        <taxon>Philodinidae</taxon>
        <taxon>Rotaria</taxon>
    </lineage>
</organism>
<feature type="non-terminal residue" evidence="2">
    <location>
        <position position="18"/>
    </location>
</feature>
<reference evidence="2" key="1">
    <citation type="submission" date="2021-02" db="EMBL/GenBank/DDBJ databases">
        <authorList>
            <person name="Nowell W R."/>
        </authorList>
    </citation>
    <scope>NUCLEOTIDE SEQUENCE</scope>
</reference>
<dbReference type="Proteomes" id="UP000681967">
    <property type="component" value="Unassembled WGS sequence"/>
</dbReference>
<protein>
    <submittedName>
        <fullName evidence="2">Uncharacterized protein</fullName>
    </submittedName>
</protein>
<dbReference type="Proteomes" id="UP000663866">
    <property type="component" value="Unassembled WGS sequence"/>
</dbReference>
<name>A0A819YM33_9BILA</name>
<accession>A0A819YM33</accession>
<dbReference type="EMBL" id="CAJOBH010002958">
    <property type="protein sequence ID" value="CAF3931238.1"/>
    <property type="molecule type" value="Genomic_DNA"/>
</dbReference>
<comment type="caution">
    <text evidence="2">The sequence shown here is derived from an EMBL/GenBank/DDBJ whole genome shotgun (WGS) entry which is preliminary data.</text>
</comment>
<dbReference type="AlphaFoldDB" id="A0A819YM33"/>